<protein>
    <submittedName>
        <fullName evidence="1">Uncharacterized protein</fullName>
    </submittedName>
</protein>
<keyword evidence="2" id="KW-1185">Reference proteome</keyword>
<reference evidence="1" key="1">
    <citation type="submission" date="2022-01" db="EMBL/GenBank/DDBJ databases">
        <authorList>
            <person name="King R."/>
        </authorList>
    </citation>
    <scope>NUCLEOTIDE SEQUENCE</scope>
</reference>
<dbReference type="EMBL" id="OV651820">
    <property type="protein sequence ID" value="CAH1114787.1"/>
    <property type="molecule type" value="Genomic_DNA"/>
</dbReference>
<proteinExistence type="predicted"/>
<evidence type="ECO:0000313" key="2">
    <source>
        <dbReference type="Proteomes" id="UP001153636"/>
    </source>
</evidence>
<dbReference type="AlphaFoldDB" id="A0A9P0GKT9"/>
<accession>A0A9P0GKT9</accession>
<sequence length="260" mass="29648">MSSFSNFNVVTLENGNILTSENGEICLQSISDGSLCFVKPTQEIINAFNTQSCDEAVGQTDDNLETSTELSCSSFDSYVKNENKRIKWSKSAILMLIDLRIKYDEEFKSTINKNEITWKRIAQELKQNVKDNRGDKGTGEEALDFPYYEEMDNFLAKKHNVKPIAIAASLRGDTMSNEHNAEVLEAAQSSKEKGSKVKSKMGNIQPKKTGLLTIWDEMKMTNKEREINRDRRHQEILAVRNRAVDVFSDKMNLLLEKFKK</sequence>
<dbReference type="OrthoDB" id="6613329at2759"/>
<dbReference type="Proteomes" id="UP001153636">
    <property type="component" value="Chromosome 8"/>
</dbReference>
<evidence type="ECO:0000313" key="1">
    <source>
        <dbReference type="EMBL" id="CAH1114787.1"/>
    </source>
</evidence>
<organism evidence="1 2">
    <name type="scientific">Psylliodes chrysocephalus</name>
    <dbReference type="NCBI Taxonomy" id="3402493"/>
    <lineage>
        <taxon>Eukaryota</taxon>
        <taxon>Metazoa</taxon>
        <taxon>Ecdysozoa</taxon>
        <taxon>Arthropoda</taxon>
        <taxon>Hexapoda</taxon>
        <taxon>Insecta</taxon>
        <taxon>Pterygota</taxon>
        <taxon>Neoptera</taxon>
        <taxon>Endopterygota</taxon>
        <taxon>Coleoptera</taxon>
        <taxon>Polyphaga</taxon>
        <taxon>Cucujiformia</taxon>
        <taxon>Chrysomeloidea</taxon>
        <taxon>Chrysomelidae</taxon>
        <taxon>Galerucinae</taxon>
        <taxon>Alticini</taxon>
        <taxon>Psylliodes</taxon>
    </lineage>
</organism>
<name>A0A9P0GKT9_9CUCU</name>
<gene>
    <name evidence="1" type="ORF">PSYICH_LOCUS14374</name>
</gene>